<dbReference type="InterPro" id="IPR019740">
    <property type="entry name" value="Pyridox_Oxase_CS"/>
</dbReference>
<dbReference type="AlphaFoldDB" id="A0A022KY84"/>
<dbReference type="GO" id="GO:0004733">
    <property type="term" value="F:pyridoxamine phosphate oxidase activity"/>
    <property type="evidence" value="ECO:0007669"/>
    <property type="project" value="UniProtKB-UniRule"/>
</dbReference>
<dbReference type="Pfam" id="PF10590">
    <property type="entry name" value="PNP_phzG_C"/>
    <property type="match status" value="1"/>
</dbReference>
<evidence type="ECO:0000259" key="9">
    <source>
        <dbReference type="Pfam" id="PF01243"/>
    </source>
</evidence>
<evidence type="ECO:0000256" key="5">
    <source>
        <dbReference type="HAMAP-Rule" id="MF_01629"/>
    </source>
</evidence>
<comment type="function">
    <text evidence="5">Catalyzes the oxidation of either pyridoxine 5'-phosphate (PNP) or pyridoxamine 5'-phosphate (PMP) into pyridoxal 5'-phosphate (PLP).</text>
</comment>
<feature type="domain" description="Pyridoxine 5'-phosphate oxidase dimerisation C-terminal" evidence="10">
    <location>
        <begin position="198"/>
        <end position="244"/>
    </location>
</feature>
<feature type="binding site" evidence="5 6">
    <location>
        <position position="92"/>
    </location>
    <ligand>
        <name>substrate</name>
    </ligand>
</feature>
<dbReference type="InterPro" id="IPR012349">
    <property type="entry name" value="Split_barrel_FMN-bd"/>
</dbReference>
<evidence type="ECO:0000256" key="6">
    <source>
        <dbReference type="PIRSR" id="PIRSR000190-1"/>
    </source>
</evidence>
<feature type="binding site" evidence="5 6">
    <location>
        <position position="153"/>
    </location>
    <ligand>
        <name>substrate</name>
    </ligand>
</feature>
<evidence type="ECO:0000256" key="1">
    <source>
        <dbReference type="ARBA" id="ARBA00007301"/>
    </source>
</evidence>
<keyword evidence="2 5" id="KW-0285">Flavoprotein</keyword>
<comment type="pathway">
    <text evidence="5">Cofactor metabolism; pyridoxal 5'-phosphate salvage; pyridoxal 5'-phosphate from pyridoxine 5'-phosphate: step 1/1.</text>
</comment>
<evidence type="ECO:0000313" key="11">
    <source>
        <dbReference type="EMBL" id="EYT50005.1"/>
    </source>
</evidence>
<dbReference type="PANTHER" id="PTHR10851">
    <property type="entry name" value="PYRIDOXINE-5-PHOSPHATE OXIDASE"/>
    <property type="match status" value="1"/>
</dbReference>
<reference evidence="11 12" key="1">
    <citation type="journal article" date="2013" name="Genome Announc.">
        <title>Draft genome sequence of an Actinobacterium, Brachybacterium muris strain UCD-AY4.</title>
        <authorList>
            <person name="Lo J.R."/>
            <person name="Lang J.M."/>
            <person name="Darling A.E."/>
            <person name="Eisen J.A."/>
            <person name="Coil D.A."/>
        </authorList>
    </citation>
    <scope>NUCLEOTIDE SEQUENCE [LARGE SCALE GENOMIC DNA]</scope>
    <source>
        <strain evidence="11 12">UCD-AY4</strain>
    </source>
</reference>
<feature type="binding site" evidence="5 7">
    <location>
        <position position="131"/>
    </location>
    <ligand>
        <name>FMN</name>
        <dbReference type="ChEBI" id="CHEBI:58210"/>
    </ligand>
</feature>
<comment type="cofactor">
    <cofactor evidence="5 7">
        <name>FMN</name>
        <dbReference type="ChEBI" id="CHEBI:58210"/>
    </cofactor>
    <text evidence="5 7">Binds 1 FMN per subunit.</text>
</comment>
<comment type="caution">
    <text evidence="11">The sequence shown here is derived from an EMBL/GenBank/DDBJ whole genome shotgun (WGS) entry which is preliminary data.</text>
</comment>
<dbReference type="SUPFAM" id="SSF50475">
    <property type="entry name" value="FMN-binding split barrel"/>
    <property type="match status" value="1"/>
</dbReference>
<dbReference type="PIRSF" id="PIRSF000190">
    <property type="entry name" value="Pyd_amn-ph_oxd"/>
    <property type="match status" value="1"/>
</dbReference>
<dbReference type="Proteomes" id="UP000019754">
    <property type="component" value="Unassembled WGS sequence"/>
</dbReference>
<dbReference type="HAMAP" id="MF_01629">
    <property type="entry name" value="PdxH"/>
    <property type="match status" value="1"/>
</dbReference>
<dbReference type="EC" id="1.4.3.5" evidence="5"/>
<feature type="binding site" evidence="5 6">
    <location>
        <position position="157"/>
    </location>
    <ligand>
        <name>substrate</name>
    </ligand>
</feature>
<organism evidence="11 12">
    <name type="scientific">Brachybacterium muris UCD-AY4</name>
    <dbReference type="NCBI Taxonomy" id="1249481"/>
    <lineage>
        <taxon>Bacteria</taxon>
        <taxon>Bacillati</taxon>
        <taxon>Actinomycetota</taxon>
        <taxon>Actinomycetes</taxon>
        <taxon>Micrococcales</taxon>
        <taxon>Dermabacteraceae</taxon>
        <taxon>Brachybacterium</taxon>
    </lineage>
</organism>
<feature type="domain" description="Pyridoxamine 5'-phosphate oxidase N-terminal" evidence="9">
    <location>
        <begin position="52"/>
        <end position="184"/>
    </location>
</feature>
<feature type="binding site" evidence="5 7">
    <location>
        <position position="211"/>
    </location>
    <ligand>
        <name>FMN</name>
        <dbReference type="ChEBI" id="CHEBI:58210"/>
    </ligand>
</feature>
<comment type="caution">
    <text evidence="5">Lacks conserved residue(s) required for the propagation of feature annotation.</text>
</comment>
<dbReference type="InterPro" id="IPR019576">
    <property type="entry name" value="Pyridoxamine_oxidase_dimer_C"/>
</dbReference>
<feature type="binding site" evidence="5 6">
    <location>
        <position position="149"/>
    </location>
    <ligand>
        <name>substrate</name>
    </ligand>
</feature>
<evidence type="ECO:0000256" key="4">
    <source>
        <dbReference type="ARBA" id="ARBA00023002"/>
    </source>
</evidence>
<dbReference type="PROSITE" id="PS01064">
    <property type="entry name" value="PYRIDOX_OXIDASE"/>
    <property type="match status" value="1"/>
</dbReference>
<feature type="binding site" evidence="5 7">
    <location>
        <begin position="102"/>
        <end position="103"/>
    </location>
    <ligand>
        <name>FMN</name>
        <dbReference type="ChEBI" id="CHEBI:58210"/>
    </ligand>
</feature>
<comment type="subunit">
    <text evidence="5">Homodimer.</text>
</comment>
<dbReference type="Pfam" id="PF01243">
    <property type="entry name" value="PNPOx_N"/>
    <property type="match status" value="1"/>
</dbReference>
<feature type="compositionally biased region" description="Basic and acidic residues" evidence="8">
    <location>
        <begin position="1"/>
        <end position="16"/>
    </location>
</feature>
<accession>A0A022KY84</accession>
<name>A0A022KY84_9MICO</name>
<feature type="binding site" evidence="5 7">
    <location>
        <begin position="166"/>
        <end position="167"/>
    </location>
    <ligand>
        <name>FMN</name>
        <dbReference type="ChEBI" id="CHEBI:58210"/>
    </ligand>
</feature>
<dbReference type="Gene3D" id="2.30.110.10">
    <property type="entry name" value="Electron Transport, Fmn-binding Protein, Chain A"/>
    <property type="match status" value="1"/>
</dbReference>
<dbReference type="InterPro" id="IPR000659">
    <property type="entry name" value="Pyridox_Oxase"/>
</dbReference>
<evidence type="ECO:0000259" key="10">
    <source>
        <dbReference type="Pfam" id="PF10590"/>
    </source>
</evidence>
<dbReference type="InterPro" id="IPR011576">
    <property type="entry name" value="Pyridox_Oxase_N"/>
</dbReference>
<dbReference type="UniPathway" id="UPA01068">
    <property type="reaction ID" value="UER00304"/>
</dbReference>
<comment type="similarity">
    <text evidence="1 5">Belongs to the pyridoxamine 5'-phosphate oxidase family.</text>
</comment>
<dbReference type="EMBL" id="AORC01000006">
    <property type="protein sequence ID" value="EYT50005.1"/>
    <property type="molecule type" value="Genomic_DNA"/>
</dbReference>
<feature type="binding site" evidence="5 7">
    <location>
        <begin position="87"/>
        <end position="92"/>
    </location>
    <ligand>
        <name>FMN</name>
        <dbReference type="ChEBI" id="CHEBI:58210"/>
    </ligand>
</feature>
<keyword evidence="5" id="KW-0664">Pyridoxine biosynthesis</keyword>
<dbReference type="OrthoDB" id="9780392at2"/>
<gene>
    <name evidence="5" type="primary">pdxH</name>
    <name evidence="11" type="ORF">D641_0106510</name>
</gene>
<dbReference type="PANTHER" id="PTHR10851:SF0">
    <property type="entry name" value="PYRIDOXINE-5'-PHOSPHATE OXIDASE"/>
    <property type="match status" value="1"/>
</dbReference>
<evidence type="ECO:0000256" key="2">
    <source>
        <dbReference type="ARBA" id="ARBA00022630"/>
    </source>
</evidence>
<comment type="catalytic activity">
    <reaction evidence="5">
        <text>pyridoxine 5'-phosphate + O2 = pyridoxal 5'-phosphate + H2O2</text>
        <dbReference type="Rhea" id="RHEA:15149"/>
        <dbReference type="ChEBI" id="CHEBI:15379"/>
        <dbReference type="ChEBI" id="CHEBI:16240"/>
        <dbReference type="ChEBI" id="CHEBI:58589"/>
        <dbReference type="ChEBI" id="CHEBI:597326"/>
        <dbReference type="EC" id="1.4.3.5"/>
    </reaction>
</comment>
<evidence type="ECO:0000256" key="7">
    <source>
        <dbReference type="PIRSR" id="PIRSR000190-2"/>
    </source>
</evidence>
<feature type="binding site" evidence="5 7">
    <location>
        <position position="221"/>
    </location>
    <ligand>
        <name>FMN</name>
        <dbReference type="ChEBI" id="CHEBI:58210"/>
    </ligand>
</feature>
<sequence>MSDRTPADRLAAERTDYGTGSLADEAANDPLALFDAWMAEAFERRESHGDLAEPTAVVLSTIAVGTNGGAADGADGGGDRAIRPRSRTVLLKGRDERGFVLYTNLDSDKGREVDANPSASLLLPWYPLQRQVRIEGLVEPVDPAKADAYFASRPRGSQISAWASRQSRPVDSRAALEAQYTAAQERFEGADVPRPPFWGGLRLVPDRIEFWQGRQNRLHDRIVVTRVGVDEQHDAAWEQHRLQP</sequence>
<evidence type="ECO:0000256" key="8">
    <source>
        <dbReference type="SAM" id="MobiDB-lite"/>
    </source>
</evidence>
<feature type="binding site" evidence="5 7">
    <location>
        <position position="109"/>
    </location>
    <ligand>
        <name>FMN</name>
        <dbReference type="ChEBI" id="CHEBI:58210"/>
    </ligand>
</feature>
<comment type="catalytic activity">
    <reaction evidence="5">
        <text>pyridoxamine 5'-phosphate + O2 + H2O = pyridoxal 5'-phosphate + H2O2 + NH4(+)</text>
        <dbReference type="Rhea" id="RHEA:15817"/>
        <dbReference type="ChEBI" id="CHEBI:15377"/>
        <dbReference type="ChEBI" id="CHEBI:15379"/>
        <dbReference type="ChEBI" id="CHEBI:16240"/>
        <dbReference type="ChEBI" id="CHEBI:28938"/>
        <dbReference type="ChEBI" id="CHEBI:58451"/>
        <dbReference type="ChEBI" id="CHEBI:597326"/>
        <dbReference type="EC" id="1.4.3.5"/>
    </reaction>
</comment>
<dbReference type="GO" id="GO:0008615">
    <property type="term" value="P:pyridoxine biosynthetic process"/>
    <property type="evidence" value="ECO:0007669"/>
    <property type="project" value="UniProtKB-UniRule"/>
</dbReference>
<comment type="pathway">
    <text evidence="5">Cofactor metabolism; pyridoxal 5'-phosphate salvage; pyridoxal 5'-phosphate from pyridoxamine 5'-phosphate: step 1/1.</text>
</comment>
<dbReference type="GO" id="GO:0010181">
    <property type="term" value="F:FMN binding"/>
    <property type="evidence" value="ECO:0007669"/>
    <property type="project" value="UniProtKB-UniRule"/>
</dbReference>
<dbReference type="NCBIfam" id="TIGR00558">
    <property type="entry name" value="pdxH"/>
    <property type="match status" value="1"/>
</dbReference>
<feature type="binding site" evidence="6">
    <location>
        <begin position="14"/>
        <end position="17"/>
    </location>
    <ligand>
        <name>substrate</name>
    </ligand>
</feature>
<proteinExistence type="inferred from homology"/>
<protein>
    <recommendedName>
        <fullName evidence="5">Pyridoxine/pyridoxamine 5'-phosphate oxidase</fullName>
        <ecNumber evidence="5">1.4.3.5</ecNumber>
    </recommendedName>
    <alternativeName>
        <fullName evidence="5">PNP/PMP oxidase</fullName>
        <shortName evidence="5">PNPOx</shortName>
    </alternativeName>
    <alternativeName>
        <fullName evidence="5">Pyridoxal 5'-phosphate synthase</fullName>
    </alternativeName>
</protein>
<keyword evidence="12" id="KW-1185">Reference proteome</keyword>
<dbReference type="STRING" id="1249481.D641_0106510"/>
<evidence type="ECO:0000256" key="3">
    <source>
        <dbReference type="ARBA" id="ARBA00022643"/>
    </source>
</evidence>
<feature type="binding site" evidence="5 6">
    <location>
        <begin position="217"/>
        <end position="219"/>
    </location>
    <ligand>
        <name>substrate</name>
    </ligand>
</feature>
<evidence type="ECO:0000313" key="12">
    <source>
        <dbReference type="Proteomes" id="UP000019754"/>
    </source>
</evidence>
<dbReference type="NCBIfam" id="NF004231">
    <property type="entry name" value="PRK05679.1"/>
    <property type="match status" value="1"/>
</dbReference>
<keyword evidence="3 5" id="KW-0288">FMN</keyword>
<dbReference type="RefSeq" id="WP_017823005.1">
    <property type="nucleotide sequence ID" value="NZ_AORC01000006.1"/>
</dbReference>
<dbReference type="HOGENOM" id="CLU_032263_2_2_11"/>
<keyword evidence="4 5" id="KW-0560">Oxidoreductase</keyword>
<feature type="region of interest" description="Disordered" evidence="8">
    <location>
        <begin position="1"/>
        <end position="23"/>
    </location>
</feature>